<dbReference type="STRING" id="105696.A0A1Y2LI79"/>
<dbReference type="Proteomes" id="UP000193240">
    <property type="component" value="Unassembled WGS sequence"/>
</dbReference>
<feature type="region of interest" description="Disordered" evidence="1">
    <location>
        <begin position="97"/>
        <end position="118"/>
    </location>
</feature>
<sequence>MAAENVPPCTPPRKAESATPLTFDDETACLLEQLHRAWATRAPASTYVAIRDAILRQCEHVDTRILTLTTVVRLACREVDNDPQWYELLALADRANARSRRDGDDDSHAKTSKGHNRSRLYNEQNRLRNLAIVAALWSPSLVDYYGWNTSTQVQMNMLRACATRYPSFDHDFRPRLNRVLIARNCLSLKNSRCKTLHEAPLQPHRDLDLVALAAAVPDEALEIQWISNQDGRIPVDDAGTLLRDLRPAHFPMYLLRRDRYKLLVSRSGANALSHQISSADESSFNSAAPSIAGIQDVQYRSLYNIAGSSSESSLLSTTAISTPPQAMGSDMPFDRPLTEFLCDRTSSHGNSDIGDAFDFDANVIATGSGVQTTSWGHSDSQFGLDAGLNFEVSTPVLLPGFETSFGAQLGWEGFVDHDMPPPSPAVVQSQLEGLSHLSQGVGGVHSNRILNISSPPCLAEITPIYEEVLHTKYCNLISTYTRLVFAEAKQPGASKQYLSRARWLSPETQWASVWTHPDSQLPAGRAQSCDEADIILVGSNEFVAALRQGHVFHRPVVVKEDFSDSGLHSLDVLSRLLREIMPDTHSQPREVHTNKPKAMPVEIIVESMRRNDWEDELGLIFNLRAITRSHQPLLTLLPRFRLLDNLIEKFRGADLCEPTTVSSPSWARSNTLSLQGAFTGAQLNATGGMWMRNLSGAHFWTFIPHSNMIASEWPEDGSISNSWAPGGKQRFFVLEQDDVLFIPPGLCVAHALHSPTNVLSDRGVLWDSKNLVQTLNSMYWMLKRQEDRNGVWDLLPQLLVELERLVNYQLDQFIGDCSKSEYIDAIREATSRLLNLGATNADRPHE</sequence>
<evidence type="ECO:0000313" key="2">
    <source>
        <dbReference type="EMBL" id="OSS43212.1"/>
    </source>
</evidence>
<keyword evidence="3" id="KW-1185">Reference proteome</keyword>
<proteinExistence type="predicted"/>
<dbReference type="InParanoid" id="A0A1Y2LI79"/>
<accession>A0A1Y2LI79</accession>
<reference evidence="2 3" key="1">
    <citation type="journal article" date="2017" name="Genome Announc.">
        <title>Genome sequence of the saprophytic ascomycete Epicoccum nigrum ICMP 19927 strain isolated from New Zealand.</title>
        <authorList>
            <person name="Fokin M."/>
            <person name="Fleetwood D."/>
            <person name="Weir B.S."/>
            <person name="Villas-Boas S.G."/>
        </authorList>
    </citation>
    <scope>NUCLEOTIDE SEQUENCE [LARGE SCALE GENOMIC DNA]</scope>
    <source>
        <strain evidence="2 3">ICMP 19927</strain>
    </source>
</reference>
<dbReference type="EMBL" id="KZ107900">
    <property type="protein sequence ID" value="OSS43212.1"/>
    <property type="molecule type" value="Genomic_DNA"/>
</dbReference>
<evidence type="ECO:0008006" key="4">
    <source>
        <dbReference type="Google" id="ProtNLM"/>
    </source>
</evidence>
<organism evidence="2 3">
    <name type="scientific">Epicoccum nigrum</name>
    <name type="common">Soil fungus</name>
    <name type="synonym">Epicoccum purpurascens</name>
    <dbReference type="NCBI Taxonomy" id="105696"/>
    <lineage>
        <taxon>Eukaryota</taxon>
        <taxon>Fungi</taxon>
        <taxon>Dikarya</taxon>
        <taxon>Ascomycota</taxon>
        <taxon>Pezizomycotina</taxon>
        <taxon>Dothideomycetes</taxon>
        <taxon>Pleosporomycetidae</taxon>
        <taxon>Pleosporales</taxon>
        <taxon>Pleosporineae</taxon>
        <taxon>Didymellaceae</taxon>
        <taxon>Epicoccum</taxon>
    </lineage>
</organism>
<feature type="compositionally biased region" description="Basic and acidic residues" evidence="1">
    <location>
        <begin position="97"/>
        <end position="109"/>
    </location>
</feature>
<dbReference type="OMA" id="INETERY"/>
<dbReference type="AlphaFoldDB" id="A0A1Y2LI79"/>
<protein>
    <recommendedName>
        <fullName evidence="4">JmjC domain-containing protein</fullName>
    </recommendedName>
</protein>
<evidence type="ECO:0000256" key="1">
    <source>
        <dbReference type="SAM" id="MobiDB-lite"/>
    </source>
</evidence>
<name>A0A1Y2LI79_EPING</name>
<evidence type="ECO:0000313" key="3">
    <source>
        <dbReference type="Proteomes" id="UP000193240"/>
    </source>
</evidence>
<gene>
    <name evidence="2" type="ORF">B5807_12178</name>
</gene>